<feature type="non-terminal residue" evidence="1">
    <location>
        <position position="175"/>
    </location>
</feature>
<proteinExistence type="predicted"/>
<reference evidence="1 2" key="1">
    <citation type="submission" date="2014-04" db="EMBL/GenBank/DDBJ databases">
        <title>Genome evolution of avian class.</title>
        <authorList>
            <person name="Zhang G."/>
            <person name="Li C."/>
        </authorList>
    </citation>
    <scope>NUCLEOTIDE SEQUENCE [LARGE SCALE GENOMIC DNA]</scope>
    <source>
        <strain evidence="1">BGI_N322</strain>
    </source>
</reference>
<accession>A0A091LWU0</accession>
<keyword evidence="2" id="KW-1185">Reference proteome</keyword>
<gene>
    <name evidence="1" type="ORF">N322_00736</name>
</gene>
<dbReference type="AlphaFoldDB" id="A0A091LWU0"/>
<feature type="non-terminal residue" evidence="1">
    <location>
        <position position="1"/>
    </location>
</feature>
<evidence type="ECO:0000313" key="2">
    <source>
        <dbReference type="Proteomes" id="UP000054116"/>
    </source>
</evidence>
<dbReference type="Proteomes" id="UP000054116">
    <property type="component" value="Unassembled WGS sequence"/>
</dbReference>
<sequence>RNKKLLSKVMGMHKHSENMNDPLRLSAVLQMYEVLRIHDWENLRSSTVPCLTYKAGSSTIKKLFDACEKDIQQRTTKIFEVLGVPPPNYTMSNNIQGLMQEIRNIFRYSYYENDLDFYRKIIMQAGIDRQSAVQEQFTVKCCKVYCLLLLQEPPVKAVWSIEESSGQYLEHVDKK</sequence>
<name>A0A091LWU0_CARIC</name>
<evidence type="ECO:0000313" key="1">
    <source>
        <dbReference type="EMBL" id="KFP64063.1"/>
    </source>
</evidence>
<organism evidence="1 2">
    <name type="scientific">Cariama cristata</name>
    <name type="common">Red-legged seriema</name>
    <dbReference type="NCBI Taxonomy" id="54380"/>
    <lineage>
        <taxon>Eukaryota</taxon>
        <taxon>Metazoa</taxon>
        <taxon>Chordata</taxon>
        <taxon>Craniata</taxon>
        <taxon>Vertebrata</taxon>
        <taxon>Euteleostomi</taxon>
        <taxon>Archelosauria</taxon>
        <taxon>Archosauria</taxon>
        <taxon>Dinosauria</taxon>
        <taxon>Saurischia</taxon>
        <taxon>Theropoda</taxon>
        <taxon>Coelurosauria</taxon>
        <taxon>Aves</taxon>
        <taxon>Neognathae</taxon>
        <taxon>Neoaves</taxon>
        <taxon>Telluraves</taxon>
        <taxon>Australaves</taxon>
        <taxon>Cariamiformes</taxon>
        <taxon>Cariamidae</taxon>
        <taxon>Cariama</taxon>
    </lineage>
</organism>
<protein>
    <submittedName>
        <fullName evidence="1">Uncharacterized protein</fullName>
    </submittedName>
</protein>
<dbReference type="EMBL" id="KK513858">
    <property type="protein sequence ID" value="KFP64063.1"/>
    <property type="molecule type" value="Genomic_DNA"/>
</dbReference>